<dbReference type="Proteomes" id="UP000254400">
    <property type="component" value="Unassembled WGS sequence"/>
</dbReference>
<evidence type="ECO:0000313" key="1">
    <source>
        <dbReference type="EMBL" id="SUA72395.1"/>
    </source>
</evidence>
<proteinExistence type="predicted"/>
<dbReference type="GeneID" id="93348650"/>
<evidence type="ECO:0000313" key="2">
    <source>
        <dbReference type="Proteomes" id="UP000254400"/>
    </source>
</evidence>
<reference evidence="1 2" key="1">
    <citation type="submission" date="2018-06" db="EMBL/GenBank/DDBJ databases">
        <authorList>
            <consortium name="Pathogen Informatics"/>
            <person name="Doyle S."/>
        </authorList>
    </citation>
    <scope>NUCLEOTIDE SEQUENCE [LARGE SCALE GENOMIC DNA]</scope>
    <source>
        <strain evidence="1 2">NCTC10343</strain>
    </source>
</reference>
<dbReference type="AlphaFoldDB" id="A0A378Y5C5"/>
<dbReference type="NCBIfam" id="NF037957">
    <property type="entry name" value="freyrasin_like"/>
    <property type="match status" value="1"/>
</dbReference>
<organism evidence="1 2">
    <name type="scientific">Paenibacillus polymyxa</name>
    <name type="common">Bacillus polymyxa</name>
    <dbReference type="NCBI Taxonomy" id="1406"/>
    <lineage>
        <taxon>Bacteria</taxon>
        <taxon>Bacillati</taxon>
        <taxon>Bacillota</taxon>
        <taxon>Bacilli</taxon>
        <taxon>Bacillales</taxon>
        <taxon>Paenibacillaceae</taxon>
        <taxon>Paenibacillus</taxon>
    </lineage>
</organism>
<gene>
    <name evidence="1" type="ORF">NCTC10343_05351</name>
</gene>
<name>A0A378Y5C5_PAEPO</name>
<sequence length="49" mass="5369">MLKQINVIAGVKEPIRAYGCSANDACYFCDTRDNCKACDASDFCIKSDT</sequence>
<dbReference type="EMBL" id="UGSC01000001">
    <property type="protein sequence ID" value="SUA72395.1"/>
    <property type="molecule type" value="Genomic_DNA"/>
</dbReference>
<dbReference type="RefSeq" id="WP_019688961.1">
    <property type="nucleotide sequence ID" value="NZ_CP036496.1"/>
</dbReference>
<accession>A0A378Y5C5</accession>
<protein>
    <submittedName>
        <fullName evidence="1">Uncharacterized protein</fullName>
    </submittedName>
</protein>